<evidence type="ECO:0000256" key="1">
    <source>
        <dbReference type="ARBA" id="ARBA00004459"/>
    </source>
</evidence>
<evidence type="ECO:0000313" key="10">
    <source>
        <dbReference type="EMBL" id="AIJ08328.1"/>
    </source>
</evidence>
<evidence type="ECO:0000313" key="11">
    <source>
        <dbReference type="Proteomes" id="UP000028681"/>
    </source>
</evidence>
<keyword evidence="4" id="KW-0564">Palmitate</keyword>
<feature type="compositionally biased region" description="Low complexity" evidence="9">
    <location>
        <begin position="53"/>
        <end position="69"/>
    </location>
</feature>
<comment type="subcellular location">
    <subcellularLocation>
        <location evidence="1">Cell outer membrane</location>
        <topology evidence="1">Lipid-anchor</topology>
    </subcellularLocation>
</comment>
<feature type="region of interest" description="Disordered" evidence="9">
    <location>
        <begin position="33"/>
        <end position="75"/>
    </location>
</feature>
<organism evidence="10 11">
    <name type="scientific">Edwardsiella anguillarum ET080813</name>
    <dbReference type="NCBI Taxonomy" id="667120"/>
    <lineage>
        <taxon>Bacteria</taxon>
        <taxon>Pseudomonadati</taxon>
        <taxon>Pseudomonadota</taxon>
        <taxon>Gammaproteobacteria</taxon>
        <taxon>Enterobacterales</taxon>
        <taxon>Hafniaceae</taxon>
        <taxon>Edwardsiella</taxon>
    </lineage>
</organism>
<comment type="similarity">
    <text evidence="7">Belongs to the LptM family.</text>
</comment>
<keyword evidence="3" id="KW-0472">Membrane</keyword>
<evidence type="ECO:0000256" key="2">
    <source>
        <dbReference type="ARBA" id="ARBA00022729"/>
    </source>
</evidence>
<dbReference type="RefSeq" id="WP_034164544.1">
    <property type="nucleotide sequence ID" value="NZ_CP006664.1"/>
</dbReference>
<feature type="compositionally biased region" description="Low complexity" evidence="9">
    <location>
        <begin position="33"/>
        <end position="43"/>
    </location>
</feature>
<evidence type="ECO:0000256" key="7">
    <source>
        <dbReference type="ARBA" id="ARBA00049647"/>
    </source>
</evidence>
<dbReference type="AlphaFoldDB" id="A0A076LNX4"/>
<protein>
    <recommendedName>
        <fullName evidence="8">LPS-assembly lipoprotein LptM</fullName>
    </recommendedName>
</protein>
<dbReference type="Proteomes" id="UP000028681">
    <property type="component" value="Chromosome"/>
</dbReference>
<dbReference type="HOGENOM" id="CLU_2665295_0_0_6"/>
<evidence type="ECO:0000256" key="5">
    <source>
        <dbReference type="ARBA" id="ARBA00023237"/>
    </source>
</evidence>
<keyword evidence="6 10" id="KW-0449">Lipoprotein</keyword>
<sequence length="75" mass="7697">MNRQFRSALLVLCAATLGGCGLKGPLYFPPAQQAPAAQKAPDAYSVQAPSHEPAAQTPNTQTPNTAPAAEVGKAH</sequence>
<dbReference type="KEGG" id="ete:ETEE_1881"/>
<keyword evidence="5" id="KW-0998">Cell outer membrane</keyword>
<proteinExistence type="inferred from homology"/>
<name>A0A076LNX4_9GAMM</name>
<keyword evidence="2" id="KW-0732">Signal</keyword>
<dbReference type="EMBL" id="CP006664">
    <property type="protein sequence ID" value="AIJ08328.1"/>
    <property type="molecule type" value="Genomic_DNA"/>
</dbReference>
<gene>
    <name evidence="10" type="ORF">ETEE_1881</name>
</gene>
<accession>A0A076LNX4</accession>
<evidence type="ECO:0000256" key="4">
    <source>
        <dbReference type="ARBA" id="ARBA00023139"/>
    </source>
</evidence>
<dbReference type="GeneID" id="33939489"/>
<reference evidence="10 11" key="1">
    <citation type="journal article" date="2012" name="PLoS ONE">
        <title>Edwardsiella comparative phylogenomics reveal the new intra/inter-species taxonomic relationships, virulence evolution and niche adaptation mechanisms.</title>
        <authorList>
            <person name="Yang M."/>
            <person name="Lv Y."/>
            <person name="Xiao J."/>
            <person name="Wu H."/>
            <person name="Zheng H."/>
            <person name="Liu Q."/>
            <person name="Zhang Y."/>
            <person name="Wang Q."/>
        </authorList>
    </citation>
    <scope>NUCLEOTIDE SEQUENCE [LARGE SCALE GENOMIC DNA]</scope>
    <source>
        <strain evidence="11">080813</strain>
    </source>
</reference>
<dbReference type="PROSITE" id="PS51257">
    <property type="entry name" value="PROKAR_LIPOPROTEIN"/>
    <property type="match status" value="1"/>
</dbReference>
<evidence type="ECO:0000256" key="9">
    <source>
        <dbReference type="SAM" id="MobiDB-lite"/>
    </source>
</evidence>
<dbReference type="GO" id="GO:0009279">
    <property type="term" value="C:cell outer membrane"/>
    <property type="evidence" value="ECO:0007669"/>
    <property type="project" value="UniProtKB-SubCell"/>
</dbReference>
<dbReference type="Pfam" id="PF13627">
    <property type="entry name" value="LptM_cons"/>
    <property type="match status" value="1"/>
</dbReference>
<evidence type="ECO:0000256" key="8">
    <source>
        <dbReference type="ARBA" id="ARBA00049730"/>
    </source>
</evidence>
<dbReference type="InterPro" id="IPR032831">
    <property type="entry name" value="LptM_cons"/>
</dbReference>
<dbReference type="NCBIfam" id="NF047847">
    <property type="entry name" value="SS_mature_LptM"/>
    <property type="match status" value="1"/>
</dbReference>
<evidence type="ECO:0000256" key="3">
    <source>
        <dbReference type="ARBA" id="ARBA00023136"/>
    </source>
</evidence>
<evidence type="ECO:0000256" key="6">
    <source>
        <dbReference type="ARBA" id="ARBA00023288"/>
    </source>
</evidence>